<dbReference type="NCBIfam" id="NF001159">
    <property type="entry name" value="PRK00150.1-3"/>
    <property type="match status" value="1"/>
</dbReference>
<keyword evidence="2 4" id="KW-0479">Metal-binding</keyword>
<dbReference type="SUPFAM" id="SSF56420">
    <property type="entry name" value="Peptide deformylase"/>
    <property type="match status" value="1"/>
</dbReference>
<organism evidence="5 6">
    <name type="scientific">Flavobacterium arcticum</name>
    <dbReference type="NCBI Taxonomy" id="1784713"/>
    <lineage>
        <taxon>Bacteria</taxon>
        <taxon>Pseudomonadati</taxon>
        <taxon>Bacteroidota</taxon>
        <taxon>Flavobacteriia</taxon>
        <taxon>Flavobacteriales</taxon>
        <taxon>Flavobacteriaceae</taxon>
        <taxon>Flavobacterium</taxon>
    </lineage>
</organism>
<evidence type="ECO:0000313" key="6">
    <source>
        <dbReference type="Proteomes" id="UP000253951"/>
    </source>
</evidence>
<dbReference type="GO" id="GO:0042586">
    <property type="term" value="F:peptide deformylase activity"/>
    <property type="evidence" value="ECO:0007669"/>
    <property type="project" value="UniProtKB-UniRule"/>
</dbReference>
<protein>
    <recommendedName>
        <fullName evidence="4">Peptide deformylase</fullName>
        <shortName evidence="4">PDF</shortName>
        <ecNumber evidence="4">3.5.1.88</ecNumber>
    </recommendedName>
    <alternativeName>
        <fullName evidence="4">Polypeptide deformylase</fullName>
    </alternativeName>
</protein>
<dbReference type="KEGG" id="fat:DVK85_12330"/>
<dbReference type="PANTHER" id="PTHR10458">
    <property type="entry name" value="PEPTIDE DEFORMYLASE"/>
    <property type="match status" value="1"/>
</dbReference>
<dbReference type="EC" id="3.5.1.88" evidence="4"/>
<dbReference type="AlphaFoldDB" id="A0A345HEG4"/>
<dbReference type="PRINTS" id="PR01576">
    <property type="entry name" value="PDEFORMYLASE"/>
</dbReference>
<dbReference type="PANTHER" id="PTHR10458:SF22">
    <property type="entry name" value="PEPTIDE DEFORMYLASE"/>
    <property type="match status" value="1"/>
</dbReference>
<dbReference type="Gene3D" id="3.90.45.10">
    <property type="entry name" value="Peptide deformylase"/>
    <property type="match status" value="1"/>
</dbReference>
<dbReference type="InterPro" id="IPR023635">
    <property type="entry name" value="Peptide_deformylase"/>
</dbReference>
<comment type="catalytic activity">
    <reaction evidence="4">
        <text>N-terminal N-formyl-L-methionyl-[peptide] + H2O = N-terminal L-methionyl-[peptide] + formate</text>
        <dbReference type="Rhea" id="RHEA:24420"/>
        <dbReference type="Rhea" id="RHEA-COMP:10639"/>
        <dbReference type="Rhea" id="RHEA-COMP:10640"/>
        <dbReference type="ChEBI" id="CHEBI:15377"/>
        <dbReference type="ChEBI" id="CHEBI:15740"/>
        <dbReference type="ChEBI" id="CHEBI:49298"/>
        <dbReference type="ChEBI" id="CHEBI:64731"/>
        <dbReference type="EC" id="3.5.1.88"/>
    </reaction>
</comment>
<comment type="function">
    <text evidence="4">Removes the formyl group from the N-terminal Met of newly synthesized proteins. Requires at least a dipeptide for an efficient rate of reaction. N-terminal L-methionine is a prerequisite for activity but the enzyme has broad specificity at other positions.</text>
</comment>
<dbReference type="CDD" id="cd00487">
    <property type="entry name" value="Pep_deformylase"/>
    <property type="match status" value="1"/>
</dbReference>
<comment type="cofactor">
    <cofactor evidence="4">
        <name>Fe(2+)</name>
        <dbReference type="ChEBI" id="CHEBI:29033"/>
    </cofactor>
    <text evidence="4">Binds 1 Fe(2+) ion.</text>
</comment>
<evidence type="ECO:0000256" key="2">
    <source>
        <dbReference type="ARBA" id="ARBA00022723"/>
    </source>
</evidence>
<accession>A0A345HEG4</accession>
<keyword evidence="4" id="KW-0408">Iron</keyword>
<feature type="binding site" evidence="4">
    <location>
        <position position="167"/>
    </location>
    <ligand>
        <name>Fe cation</name>
        <dbReference type="ChEBI" id="CHEBI:24875"/>
    </ligand>
</feature>
<reference evidence="5 6" key="1">
    <citation type="submission" date="2018-07" db="EMBL/GenBank/DDBJ databases">
        <title>Complete genome sequence of Flavobacterium arcticum type strain SM1502T.</title>
        <authorList>
            <person name="Li Y."/>
            <person name="Li D.-D."/>
        </authorList>
    </citation>
    <scope>NUCLEOTIDE SEQUENCE [LARGE SCALE GENOMIC DNA]</scope>
    <source>
        <strain evidence="5 6">SM1502</strain>
    </source>
</reference>
<evidence type="ECO:0000256" key="4">
    <source>
        <dbReference type="HAMAP-Rule" id="MF_00163"/>
    </source>
</evidence>
<dbReference type="EMBL" id="CP031188">
    <property type="protein sequence ID" value="AXG74974.1"/>
    <property type="molecule type" value="Genomic_DNA"/>
</dbReference>
<keyword evidence="6" id="KW-1185">Reference proteome</keyword>
<name>A0A345HEG4_9FLAO</name>
<comment type="similarity">
    <text evidence="1 4">Belongs to the polypeptide deformylase family.</text>
</comment>
<dbReference type="Pfam" id="PF01327">
    <property type="entry name" value="Pep_deformylase"/>
    <property type="match status" value="1"/>
</dbReference>
<dbReference type="Proteomes" id="UP000253951">
    <property type="component" value="Chromosome"/>
</dbReference>
<feature type="active site" evidence="4">
    <location>
        <position position="164"/>
    </location>
</feature>
<keyword evidence="3 4" id="KW-0378">Hydrolase</keyword>
<evidence type="ECO:0000256" key="1">
    <source>
        <dbReference type="ARBA" id="ARBA00010759"/>
    </source>
</evidence>
<feature type="binding site" evidence="4">
    <location>
        <position position="121"/>
    </location>
    <ligand>
        <name>Fe cation</name>
        <dbReference type="ChEBI" id="CHEBI:24875"/>
    </ligand>
</feature>
<dbReference type="HAMAP" id="MF_00163">
    <property type="entry name" value="Pep_deformylase"/>
    <property type="match status" value="1"/>
</dbReference>
<gene>
    <name evidence="4" type="primary">def</name>
    <name evidence="5" type="ORF">DVK85_12330</name>
</gene>
<evidence type="ECO:0000256" key="3">
    <source>
        <dbReference type="ARBA" id="ARBA00022801"/>
    </source>
</evidence>
<dbReference type="OrthoDB" id="9784988at2"/>
<dbReference type="GO" id="GO:0006412">
    <property type="term" value="P:translation"/>
    <property type="evidence" value="ECO:0007669"/>
    <property type="project" value="UniProtKB-UniRule"/>
</dbReference>
<sequence length="211" mass="24401">MLEGWCNALKNKTITKMILPIVGYGDPVLRKKCEEISNDYPELKKVIADMYETMYNAYGVGLAAPQVGMPIRLFIVDTKAFSDDEDLSKEEQELLANFSKTFINPIITKEEGEEWGFNEGCLSIPEVREDVYRQEKITIEYVDEDYKKHTDVYDGLIARVIQHEYDHVEGVLFTDKISSLKKRLIQKKLQNIMDGKTRPDYKMKFAAKKGR</sequence>
<keyword evidence="4" id="KW-0648">Protein biosynthesis</keyword>
<dbReference type="InterPro" id="IPR036821">
    <property type="entry name" value="Peptide_deformylase_sf"/>
</dbReference>
<dbReference type="GO" id="GO:0046872">
    <property type="term" value="F:metal ion binding"/>
    <property type="evidence" value="ECO:0007669"/>
    <property type="project" value="UniProtKB-KW"/>
</dbReference>
<dbReference type="NCBIfam" id="TIGR00079">
    <property type="entry name" value="pept_deformyl"/>
    <property type="match status" value="1"/>
</dbReference>
<feature type="binding site" evidence="4">
    <location>
        <position position="163"/>
    </location>
    <ligand>
        <name>Fe cation</name>
        <dbReference type="ChEBI" id="CHEBI:24875"/>
    </ligand>
</feature>
<evidence type="ECO:0000313" key="5">
    <source>
        <dbReference type="EMBL" id="AXG74974.1"/>
    </source>
</evidence>
<proteinExistence type="inferred from homology"/>
<dbReference type="PIRSF" id="PIRSF004749">
    <property type="entry name" value="Pep_def"/>
    <property type="match status" value="1"/>
</dbReference>